<reference evidence="2 3" key="1">
    <citation type="submission" date="2019-02" db="EMBL/GenBank/DDBJ databases">
        <title>Deep-cultivation of Planctomycetes and their phenomic and genomic characterization uncovers novel biology.</title>
        <authorList>
            <person name="Wiegand S."/>
            <person name="Jogler M."/>
            <person name="Boedeker C."/>
            <person name="Pinto D."/>
            <person name="Vollmers J."/>
            <person name="Rivas-Marin E."/>
            <person name="Kohn T."/>
            <person name="Peeters S.H."/>
            <person name="Heuer A."/>
            <person name="Rast P."/>
            <person name="Oberbeckmann S."/>
            <person name="Bunk B."/>
            <person name="Jeske O."/>
            <person name="Meyerdierks A."/>
            <person name="Storesund J.E."/>
            <person name="Kallscheuer N."/>
            <person name="Luecker S."/>
            <person name="Lage O.M."/>
            <person name="Pohl T."/>
            <person name="Merkel B.J."/>
            <person name="Hornburger P."/>
            <person name="Mueller R.-W."/>
            <person name="Bruemmer F."/>
            <person name="Labrenz M."/>
            <person name="Spormann A.M."/>
            <person name="Op den Camp H."/>
            <person name="Overmann J."/>
            <person name="Amann R."/>
            <person name="Jetten M.S.M."/>
            <person name="Mascher T."/>
            <person name="Medema M.H."/>
            <person name="Devos D.P."/>
            <person name="Kaster A.-K."/>
            <person name="Ovreas L."/>
            <person name="Rohde M."/>
            <person name="Galperin M.Y."/>
            <person name="Jogler C."/>
        </authorList>
    </citation>
    <scope>NUCLEOTIDE SEQUENCE [LARGE SCALE GENOMIC DNA]</scope>
    <source>
        <strain evidence="2 3">Mal52</strain>
    </source>
</reference>
<organism evidence="2 3">
    <name type="scientific">Symmachiella dynata</name>
    <dbReference type="NCBI Taxonomy" id="2527995"/>
    <lineage>
        <taxon>Bacteria</taxon>
        <taxon>Pseudomonadati</taxon>
        <taxon>Planctomycetota</taxon>
        <taxon>Planctomycetia</taxon>
        <taxon>Planctomycetales</taxon>
        <taxon>Planctomycetaceae</taxon>
        <taxon>Symmachiella</taxon>
    </lineage>
</organism>
<evidence type="ECO:0000313" key="2">
    <source>
        <dbReference type="EMBL" id="QDU44599.1"/>
    </source>
</evidence>
<evidence type="ECO:0000313" key="3">
    <source>
        <dbReference type="Proteomes" id="UP000319383"/>
    </source>
</evidence>
<dbReference type="RefSeq" id="WP_145376935.1">
    <property type="nucleotide sequence ID" value="NZ_CP036276.1"/>
</dbReference>
<dbReference type="EMBL" id="CP036276">
    <property type="protein sequence ID" value="QDU44599.1"/>
    <property type="molecule type" value="Genomic_DNA"/>
</dbReference>
<name>A0A517ZQ38_9PLAN</name>
<gene>
    <name evidence="2" type="ORF">Mal52_30850</name>
</gene>
<dbReference type="AlphaFoldDB" id="A0A517ZQ38"/>
<protein>
    <submittedName>
        <fullName evidence="2">Uncharacterized protein</fullName>
    </submittedName>
</protein>
<feature type="region of interest" description="Disordered" evidence="1">
    <location>
        <begin position="44"/>
        <end position="74"/>
    </location>
</feature>
<sequence length="74" mass="7640">MIKSSPNAADPAPAKPDFTVEGTISDAAISALATLLLDFVEREQDQNAAADPPDCTPDSVTAHSPATIPIENAH</sequence>
<accession>A0A517ZQ38</accession>
<evidence type="ECO:0000256" key="1">
    <source>
        <dbReference type="SAM" id="MobiDB-lite"/>
    </source>
</evidence>
<dbReference type="Proteomes" id="UP000319383">
    <property type="component" value="Chromosome"/>
</dbReference>
<proteinExistence type="predicted"/>
<keyword evidence="3" id="KW-1185">Reference proteome</keyword>
<dbReference type="KEGG" id="sdyn:Mal52_30850"/>